<dbReference type="GO" id="GO:0034040">
    <property type="term" value="F:ATPase-coupled lipid transmembrane transporter activity"/>
    <property type="evidence" value="ECO:0007669"/>
    <property type="project" value="TreeGrafter"/>
</dbReference>
<dbReference type="InterPro" id="IPR039421">
    <property type="entry name" value="Type_1_exporter"/>
</dbReference>
<dbReference type="PANTHER" id="PTHR24221:SF654">
    <property type="entry name" value="ATP-BINDING CASSETTE SUB-FAMILY B MEMBER 6"/>
    <property type="match status" value="1"/>
</dbReference>
<feature type="transmembrane region" description="Helical" evidence="10">
    <location>
        <begin position="147"/>
        <end position="168"/>
    </location>
</feature>
<evidence type="ECO:0000256" key="8">
    <source>
        <dbReference type="ARBA" id="ARBA00022989"/>
    </source>
</evidence>
<dbReference type="Gene3D" id="1.20.1560.10">
    <property type="entry name" value="ABC transporter type 1, transmembrane domain"/>
    <property type="match status" value="1"/>
</dbReference>
<keyword evidence="3" id="KW-1003">Cell membrane</keyword>
<dbReference type="AlphaFoldDB" id="A0A6J6C570"/>
<evidence type="ECO:0000256" key="6">
    <source>
        <dbReference type="ARBA" id="ARBA00022741"/>
    </source>
</evidence>
<feature type="transmembrane region" description="Helical" evidence="10">
    <location>
        <begin position="71"/>
        <end position="90"/>
    </location>
</feature>
<dbReference type="Pfam" id="PF00005">
    <property type="entry name" value="ABC_tran"/>
    <property type="match status" value="1"/>
</dbReference>
<feature type="domain" description="ABC transporter" evidence="11">
    <location>
        <begin position="353"/>
        <end position="592"/>
    </location>
</feature>
<dbReference type="GO" id="GO:0016887">
    <property type="term" value="F:ATP hydrolysis activity"/>
    <property type="evidence" value="ECO:0007669"/>
    <property type="project" value="InterPro"/>
</dbReference>
<dbReference type="InterPro" id="IPR003439">
    <property type="entry name" value="ABC_transporter-like_ATP-bd"/>
</dbReference>
<evidence type="ECO:0000313" key="13">
    <source>
        <dbReference type="EMBL" id="CAB4546470.1"/>
    </source>
</evidence>
<dbReference type="InterPro" id="IPR011527">
    <property type="entry name" value="ABC1_TM_dom"/>
</dbReference>
<feature type="transmembrane region" description="Helical" evidence="10">
    <location>
        <begin position="256"/>
        <end position="281"/>
    </location>
</feature>
<dbReference type="Gene3D" id="3.40.50.300">
    <property type="entry name" value="P-loop containing nucleotide triphosphate hydrolases"/>
    <property type="match status" value="1"/>
</dbReference>
<dbReference type="PROSITE" id="PS50929">
    <property type="entry name" value="ABC_TM1F"/>
    <property type="match status" value="1"/>
</dbReference>
<dbReference type="FunFam" id="3.40.50.300:FF:001001">
    <property type="entry name" value="Multidrug ABC transporter ATP-binding protein"/>
    <property type="match status" value="1"/>
</dbReference>
<gene>
    <name evidence="13" type="ORF">UFOPK1493_00717</name>
</gene>
<keyword evidence="7" id="KW-0067">ATP-binding</keyword>
<dbReference type="InterPro" id="IPR036640">
    <property type="entry name" value="ABC1_TM_sf"/>
</dbReference>
<dbReference type="SMART" id="SM00382">
    <property type="entry name" value="AAA"/>
    <property type="match status" value="1"/>
</dbReference>
<dbReference type="GO" id="GO:0005524">
    <property type="term" value="F:ATP binding"/>
    <property type="evidence" value="ECO:0007669"/>
    <property type="project" value="UniProtKB-KW"/>
</dbReference>
<keyword evidence="8 10" id="KW-1133">Transmembrane helix</keyword>
<evidence type="ECO:0000256" key="9">
    <source>
        <dbReference type="ARBA" id="ARBA00023136"/>
    </source>
</evidence>
<evidence type="ECO:0000256" key="4">
    <source>
        <dbReference type="ARBA" id="ARBA00022519"/>
    </source>
</evidence>
<keyword evidence="2" id="KW-0813">Transport</keyword>
<organism evidence="13">
    <name type="scientific">freshwater metagenome</name>
    <dbReference type="NCBI Taxonomy" id="449393"/>
    <lineage>
        <taxon>unclassified sequences</taxon>
        <taxon>metagenomes</taxon>
        <taxon>ecological metagenomes</taxon>
    </lineage>
</organism>
<keyword evidence="9 10" id="KW-0472">Membrane</keyword>
<dbReference type="PANTHER" id="PTHR24221">
    <property type="entry name" value="ATP-BINDING CASSETTE SUB-FAMILY B"/>
    <property type="match status" value="1"/>
</dbReference>
<evidence type="ECO:0000256" key="2">
    <source>
        <dbReference type="ARBA" id="ARBA00022448"/>
    </source>
</evidence>
<keyword evidence="4" id="KW-0997">Cell inner membrane</keyword>
<evidence type="ECO:0000259" key="12">
    <source>
        <dbReference type="PROSITE" id="PS50929"/>
    </source>
</evidence>
<dbReference type="GO" id="GO:0016020">
    <property type="term" value="C:membrane"/>
    <property type="evidence" value="ECO:0007669"/>
    <property type="project" value="UniProtKB-SubCell"/>
</dbReference>
<dbReference type="InterPro" id="IPR027417">
    <property type="entry name" value="P-loop_NTPase"/>
</dbReference>
<dbReference type="InterPro" id="IPR003593">
    <property type="entry name" value="AAA+_ATPase"/>
</dbReference>
<dbReference type="SUPFAM" id="SSF52540">
    <property type="entry name" value="P-loop containing nucleoside triphosphate hydrolases"/>
    <property type="match status" value="1"/>
</dbReference>
<dbReference type="Pfam" id="PF00664">
    <property type="entry name" value="ABC_membrane"/>
    <property type="match status" value="1"/>
</dbReference>
<feature type="domain" description="ABC transmembrane type-1" evidence="12">
    <location>
        <begin position="36"/>
        <end position="319"/>
    </location>
</feature>
<protein>
    <submittedName>
        <fullName evidence="13">Unannotated protein</fullName>
    </submittedName>
</protein>
<comment type="subcellular location">
    <subcellularLocation>
        <location evidence="1">Membrane</location>
        <topology evidence="1">Multi-pass membrane protein</topology>
    </subcellularLocation>
</comment>
<name>A0A6J6C570_9ZZZZ</name>
<feature type="transmembrane region" description="Helical" evidence="10">
    <location>
        <begin position="174"/>
        <end position="194"/>
    </location>
</feature>
<evidence type="ECO:0000256" key="7">
    <source>
        <dbReference type="ARBA" id="ARBA00022840"/>
    </source>
</evidence>
<dbReference type="SUPFAM" id="SSF90123">
    <property type="entry name" value="ABC transporter transmembrane region"/>
    <property type="match status" value="1"/>
</dbReference>
<proteinExistence type="predicted"/>
<dbReference type="GO" id="GO:0140359">
    <property type="term" value="F:ABC-type transporter activity"/>
    <property type="evidence" value="ECO:0007669"/>
    <property type="project" value="InterPro"/>
</dbReference>
<dbReference type="InterPro" id="IPR017871">
    <property type="entry name" value="ABC_transporter-like_CS"/>
</dbReference>
<reference evidence="13" key="1">
    <citation type="submission" date="2020-05" db="EMBL/GenBank/DDBJ databases">
        <authorList>
            <person name="Chiriac C."/>
            <person name="Salcher M."/>
            <person name="Ghai R."/>
            <person name="Kavagutti S V."/>
        </authorList>
    </citation>
    <scope>NUCLEOTIDE SEQUENCE</scope>
</reference>
<dbReference type="PROSITE" id="PS50893">
    <property type="entry name" value="ABC_TRANSPORTER_2"/>
    <property type="match status" value="1"/>
</dbReference>
<evidence type="ECO:0000256" key="5">
    <source>
        <dbReference type="ARBA" id="ARBA00022692"/>
    </source>
</evidence>
<dbReference type="EMBL" id="CAEZSR010000016">
    <property type="protein sequence ID" value="CAB4546470.1"/>
    <property type="molecule type" value="Genomic_DNA"/>
</dbReference>
<sequence>MTGVDAAGEPLSRWTAVETIGRGVQEAPALKTGFGLTLALAMVGAAGRLSLPILVQQSVDRGFRDGQVDVGLITTFALIALGAVAIGTVCQRTAVKRLGTRSEEALYALRVRLFEHIHRLSIADHNEEKKGALVARVTGDVETLAQFFSWGALAWLLEGTLMLMVASVMLAYDWILALVAFVVAAPLGFVLHRVQRHLVRAYDRARVDNAQVLTSVSEVISGAETLRVYGAGDRYAAITKQHSHQRSNSFIKAGTIGAFLFPSGEVFSVLTVSSVVTVGLLRGPDSGLTAGAMIGFVFLTYRFLEPIAQFTEVIDQTQTAVAGLRRVLGILEIPVGPPEPARPVHIPAGKLDIDIDHVTFAYRSRSDDDEPPVLIDVTAHLPAGQQVAMVGETGSGKTTLGRLVARLADPTAGVVRIGGVPLTQVANAELRTRLVVVPQEPFLFDGTIASNLGFARPALSLADIERAVLELGLGDWLESLPDGLDTEVGQRGSALSAGERQLVALVRASLVDPDVLVLDEATSSVDALTEVRLTRALDKLAAGRTTISIAHRLSTAARADRVLVLEHGRLVQDGPHAELVAAPGPYARMYEAWVAATSTTD</sequence>
<dbReference type="PROSITE" id="PS00211">
    <property type="entry name" value="ABC_TRANSPORTER_1"/>
    <property type="match status" value="1"/>
</dbReference>
<keyword evidence="6" id="KW-0547">Nucleotide-binding</keyword>
<keyword evidence="5 10" id="KW-0812">Transmembrane</keyword>
<evidence type="ECO:0000256" key="3">
    <source>
        <dbReference type="ARBA" id="ARBA00022475"/>
    </source>
</evidence>
<evidence type="ECO:0000259" key="11">
    <source>
        <dbReference type="PROSITE" id="PS50893"/>
    </source>
</evidence>
<evidence type="ECO:0000256" key="1">
    <source>
        <dbReference type="ARBA" id="ARBA00004141"/>
    </source>
</evidence>
<evidence type="ECO:0000256" key="10">
    <source>
        <dbReference type="SAM" id="Phobius"/>
    </source>
</evidence>
<feature type="transmembrane region" description="Helical" evidence="10">
    <location>
        <begin position="32"/>
        <end position="51"/>
    </location>
</feature>
<accession>A0A6J6C570</accession>